<dbReference type="PANTHER" id="PTHR34315">
    <property type="match status" value="1"/>
</dbReference>
<keyword evidence="3" id="KW-0223">Dioxygenase</keyword>
<sequence>MSGKPSSFPLSRRKALGLIAVTAGGGAFLPAAAMAAQSSATRSSAAKTSSYAGLALFETGAGVCSITPEVTEGPFYFDPKLERADVTEGKKGLALDVRLQVVDAACRPLVGARVDIWHCDAQGAYSGYPRQGDGRDVDTSGQTFLRGWQKTDASGIVSFATIYPGWYRGRTTHIHFKVFPDDSSVMTGQLFFPDSLSEQIFTTVAPYNDRPGKRDTSNASDGIARQAGALSQAALREVEDAYQALMIVAVKPG</sequence>
<dbReference type="GO" id="GO:0051213">
    <property type="term" value="F:dioxygenase activity"/>
    <property type="evidence" value="ECO:0007669"/>
    <property type="project" value="UniProtKB-KW"/>
</dbReference>
<keyword evidence="3" id="KW-0560">Oxidoreductase</keyword>
<keyword evidence="1" id="KW-0732">Signal</keyword>
<evidence type="ECO:0000313" key="4">
    <source>
        <dbReference type="Proteomes" id="UP001597349"/>
    </source>
</evidence>
<dbReference type="InterPro" id="IPR000627">
    <property type="entry name" value="Intradiol_dOase_C"/>
</dbReference>
<dbReference type="PROSITE" id="PS51318">
    <property type="entry name" value="TAT"/>
    <property type="match status" value="1"/>
</dbReference>
<evidence type="ECO:0000256" key="1">
    <source>
        <dbReference type="SAM" id="SignalP"/>
    </source>
</evidence>
<dbReference type="CDD" id="cd03457">
    <property type="entry name" value="intradiol_dioxygenase_like"/>
    <property type="match status" value="1"/>
</dbReference>
<dbReference type="InterPro" id="IPR006311">
    <property type="entry name" value="TAT_signal"/>
</dbReference>
<name>A0ABW4WKR1_9HYPH</name>
<dbReference type="Gene3D" id="2.60.130.10">
    <property type="entry name" value="Aromatic compound dioxygenase"/>
    <property type="match status" value="1"/>
</dbReference>
<keyword evidence="4" id="KW-1185">Reference proteome</keyword>
<evidence type="ECO:0000259" key="2">
    <source>
        <dbReference type="Pfam" id="PF00775"/>
    </source>
</evidence>
<evidence type="ECO:0000313" key="3">
    <source>
        <dbReference type="EMBL" id="MFD2056112.1"/>
    </source>
</evidence>
<accession>A0ABW4WKR1</accession>
<reference evidence="4" key="1">
    <citation type="journal article" date="2019" name="Int. J. Syst. Evol. Microbiol.">
        <title>The Global Catalogue of Microorganisms (GCM) 10K type strain sequencing project: providing services to taxonomists for standard genome sequencing and annotation.</title>
        <authorList>
            <consortium name="The Broad Institute Genomics Platform"/>
            <consortium name="The Broad Institute Genome Sequencing Center for Infectious Disease"/>
            <person name="Wu L."/>
            <person name="Ma J."/>
        </authorList>
    </citation>
    <scope>NUCLEOTIDE SEQUENCE [LARGE SCALE GENOMIC DNA]</scope>
    <source>
        <strain evidence="4">CGMCC 1.16226</strain>
    </source>
</reference>
<feature type="domain" description="Intradiol ring-cleavage dioxygenases" evidence="2">
    <location>
        <begin position="89"/>
        <end position="194"/>
    </location>
</feature>
<proteinExistence type="predicted"/>
<organism evidence="3 4">
    <name type="scientific">Mesorhizobium calcicola</name>
    <dbReference type="NCBI Taxonomy" id="1300310"/>
    <lineage>
        <taxon>Bacteria</taxon>
        <taxon>Pseudomonadati</taxon>
        <taxon>Pseudomonadota</taxon>
        <taxon>Alphaproteobacteria</taxon>
        <taxon>Hyphomicrobiales</taxon>
        <taxon>Phyllobacteriaceae</taxon>
        <taxon>Mesorhizobium</taxon>
    </lineage>
</organism>
<dbReference type="PANTHER" id="PTHR34315:SF1">
    <property type="entry name" value="INTRADIOL RING-CLEAVAGE DIOXYGENASES DOMAIN-CONTAINING PROTEIN-RELATED"/>
    <property type="match status" value="1"/>
</dbReference>
<dbReference type="Proteomes" id="UP001597349">
    <property type="component" value="Unassembled WGS sequence"/>
</dbReference>
<dbReference type="Pfam" id="PF00775">
    <property type="entry name" value="Dioxygenase_C"/>
    <property type="match status" value="1"/>
</dbReference>
<protein>
    <submittedName>
        <fullName evidence="3">Intradiol ring-cleavage dioxygenase</fullName>
    </submittedName>
</protein>
<comment type="caution">
    <text evidence="3">The sequence shown here is derived from an EMBL/GenBank/DDBJ whole genome shotgun (WGS) entry which is preliminary data.</text>
</comment>
<feature type="chain" id="PRO_5045851470" evidence="1">
    <location>
        <begin position="36"/>
        <end position="253"/>
    </location>
</feature>
<dbReference type="SUPFAM" id="SSF49482">
    <property type="entry name" value="Aromatic compound dioxygenase"/>
    <property type="match status" value="1"/>
</dbReference>
<dbReference type="RefSeq" id="WP_379022977.1">
    <property type="nucleotide sequence ID" value="NZ_JBHUGY010000037.1"/>
</dbReference>
<gene>
    <name evidence="3" type="ORF">ACFSQT_24510</name>
</gene>
<dbReference type="InterPro" id="IPR015889">
    <property type="entry name" value="Intradiol_dOase_core"/>
</dbReference>
<feature type="signal peptide" evidence="1">
    <location>
        <begin position="1"/>
        <end position="35"/>
    </location>
</feature>
<dbReference type="EMBL" id="JBHUGY010000037">
    <property type="protein sequence ID" value="MFD2056112.1"/>
    <property type="molecule type" value="Genomic_DNA"/>
</dbReference>